<comment type="catalytic activity">
    <reaction evidence="8">
        <text>L-seryl-[protein] + ATP = O-phospho-L-seryl-[protein] + ADP + H(+)</text>
        <dbReference type="Rhea" id="RHEA:17989"/>
        <dbReference type="Rhea" id="RHEA-COMP:9863"/>
        <dbReference type="Rhea" id="RHEA-COMP:11604"/>
        <dbReference type="ChEBI" id="CHEBI:15378"/>
        <dbReference type="ChEBI" id="CHEBI:29999"/>
        <dbReference type="ChEBI" id="CHEBI:30616"/>
        <dbReference type="ChEBI" id="CHEBI:83421"/>
        <dbReference type="ChEBI" id="CHEBI:456216"/>
        <dbReference type="EC" id="2.7.11.1"/>
    </reaction>
</comment>
<organism evidence="13">
    <name type="scientific">Bicosoecida sp. CB-2014</name>
    <dbReference type="NCBI Taxonomy" id="1486930"/>
    <lineage>
        <taxon>Eukaryota</taxon>
        <taxon>Sar</taxon>
        <taxon>Stramenopiles</taxon>
        <taxon>Bigyra</taxon>
        <taxon>Opalozoa</taxon>
        <taxon>Bicosoecida</taxon>
    </lineage>
</organism>
<dbReference type="GO" id="GO:0004674">
    <property type="term" value="F:protein serine/threonine kinase activity"/>
    <property type="evidence" value="ECO:0007669"/>
    <property type="project" value="UniProtKB-KW"/>
</dbReference>
<dbReference type="PROSITE" id="PS50011">
    <property type="entry name" value="PROTEIN_KINASE_DOM"/>
    <property type="match status" value="1"/>
</dbReference>
<dbReference type="PROSITE" id="PS00107">
    <property type="entry name" value="PROTEIN_KINASE_ATP"/>
    <property type="match status" value="1"/>
</dbReference>
<dbReference type="InterPro" id="IPR000719">
    <property type="entry name" value="Prot_kinase_dom"/>
</dbReference>
<dbReference type="Pfam" id="PF00069">
    <property type="entry name" value="Pkinase"/>
    <property type="match status" value="1"/>
</dbReference>
<evidence type="ECO:0000256" key="1">
    <source>
        <dbReference type="ARBA" id="ARBA00012513"/>
    </source>
</evidence>
<dbReference type="GO" id="GO:0007165">
    <property type="term" value="P:signal transduction"/>
    <property type="evidence" value="ECO:0007669"/>
    <property type="project" value="TreeGrafter"/>
</dbReference>
<dbReference type="Gene3D" id="1.10.510.10">
    <property type="entry name" value="Transferase(Phosphotransferase) domain 1"/>
    <property type="match status" value="1"/>
</dbReference>
<protein>
    <recommendedName>
        <fullName evidence="1">non-specific serine/threonine protein kinase</fullName>
        <ecNumber evidence="1">2.7.11.1</ecNumber>
    </recommendedName>
</protein>
<evidence type="ECO:0000256" key="10">
    <source>
        <dbReference type="RuleBase" id="RU000304"/>
    </source>
</evidence>
<gene>
    <name evidence="13" type="ORF">BSP0115_LOCUS16576</name>
</gene>
<reference evidence="13" key="1">
    <citation type="submission" date="2021-01" db="EMBL/GenBank/DDBJ databases">
        <authorList>
            <person name="Corre E."/>
            <person name="Pelletier E."/>
            <person name="Niang G."/>
            <person name="Scheremetjew M."/>
            <person name="Finn R."/>
            <person name="Kale V."/>
            <person name="Holt S."/>
            <person name="Cochrane G."/>
            <person name="Meng A."/>
            <person name="Brown T."/>
            <person name="Cohen L."/>
        </authorList>
    </citation>
    <scope>NUCLEOTIDE SEQUENCE</scope>
    <source>
        <strain evidence="13">Ms1</strain>
    </source>
</reference>
<comment type="similarity">
    <text evidence="10">Belongs to the protein kinase superfamily.</text>
</comment>
<keyword evidence="5" id="KW-0418">Kinase</keyword>
<evidence type="ECO:0000256" key="11">
    <source>
        <dbReference type="SAM" id="MobiDB-lite"/>
    </source>
</evidence>
<evidence type="ECO:0000256" key="7">
    <source>
        <dbReference type="ARBA" id="ARBA00047899"/>
    </source>
</evidence>
<accession>A0A7S1CPA7</accession>
<feature type="region of interest" description="Disordered" evidence="11">
    <location>
        <begin position="300"/>
        <end position="334"/>
    </location>
</feature>
<dbReference type="PANTHER" id="PTHR43895:SF32">
    <property type="entry name" value="SERINE_THREONINE-PROTEIN KINASE CHK1"/>
    <property type="match status" value="1"/>
</dbReference>
<dbReference type="Gene3D" id="3.30.310.80">
    <property type="entry name" value="Kinase associated domain 1, KA1"/>
    <property type="match status" value="1"/>
</dbReference>
<dbReference type="PANTHER" id="PTHR43895">
    <property type="entry name" value="CALCIUM/CALMODULIN-DEPENDENT PROTEIN KINASE KINASE-RELATED"/>
    <property type="match status" value="1"/>
</dbReference>
<dbReference type="SMART" id="SM00220">
    <property type="entry name" value="S_TKc"/>
    <property type="match status" value="1"/>
</dbReference>
<evidence type="ECO:0000256" key="8">
    <source>
        <dbReference type="ARBA" id="ARBA00048679"/>
    </source>
</evidence>
<dbReference type="EC" id="2.7.11.1" evidence="1"/>
<evidence type="ECO:0000259" key="12">
    <source>
        <dbReference type="PROSITE" id="PS50011"/>
    </source>
</evidence>
<dbReference type="AlphaFoldDB" id="A0A7S1CPA7"/>
<dbReference type="InterPro" id="IPR011009">
    <property type="entry name" value="Kinase-like_dom_sf"/>
</dbReference>
<keyword evidence="4 9" id="KW-0547">Nucleotide-binding</keyword>
<dbReference type="PROSITE" id="PS00108">
    <property type="entry name" value="PROTEIN_KINASE_ST"/>
    <property type="match status" value="1"/>
</dbReference>
<dbReference type="GO" id="GO:0005524">
    <property type="term" value="F:ATP binding"/>
    <property type="evidence" value="ECO:0007669"/>
    <property type="project" value="UniProtKB-UniRule"/>
</dbReference>
<evidence type="ECO:0000256" key="6">
    <source>
        <dbReference type="ARBA" id="ARBA00022840"/>
    </source>
</evidence>
<feature type="binding site" evidence="9">
    <location>
        <position position="39"/>
    </location>
    <ligand>
        <name>ATP</name>
        <dbReference type="ChEBI" id="CHEBI:30616"/>
    </ligand>
</feature>
<evidence type="ECO:0000256" key="5">
    <source>
        <dbReference type="ARBA" id="ARBA00022777"/>
    </source>
</evidence>
<dbReference type="InterPro" id="IPR017441">
    <property type="entry name" value="Protein_kinase_ATP_BS"/>
</dbReference>
<dbReference type="FunFam" id="1.10.510.10:FF:000571">
    <property type="entry name" value="Maternal embryonic leucine zipper kinase"/>
    <property type="match status" value="1"/>
</dbReference>
<name>A0A7S1CPA7_9STRA</name>
<proteinExistence type="inferred from homology"/>
<evidence type="ECO:0000313" key="13">
    <source>
        <dbReference type="EMBL" id="CAD8923313.1"/>
    </source>
</evidence>
<dbReference type="InterPro" id="IPR008271">
    <property type="entry name" value="Ser/Thr_kinase_AS"/>
</dbReference>
<keyword evidence="2 10" id="KW-0723">Serine/threonine-protein kinase</keyword>
<feature type="domain" description="Protein kinase" evidence="12">
    <location>
        <begin position="10"/>
        <end position="286"/>
    </location>
</feature>
<evidence type="ECO:0000256" key="2">
    <source>
        <dbReference type="ARBA" id="ARBA00022527"/>
    </source>
</evidence>
<evidence type="ECO:0000256" key="4">
    <source>
        <dbReference type="ARBA" id="ARBA00022741"/>
    </source>
</evidence>
<keyword evidence="3" id="KW-0808">Transferase</keyword>
<evidence type="ECO:0000256" key="9">
    <source>
        <dbReference type="PROSITE-ProRule" id="PRU10141"/>
    </source>
</evidence>
<evidence type="ECO:0000256" key="3">
    <source>
        <dbReference type="ARBA" id="ARBA00022679"/>
    </source>
</evidence>
<feature type="region of interest" description="Disordered" evidence="11">
    <location>
        <begin position="347"/>
        <end position="371"/>
    </location>
</feature>
<dbReference type="EMBL" id="HBFS01024771">
    <property type="protein sequence ID" value="CAD8923313.1"/>
    <property type="molecule type" value="Transcribed_RNA"/>
</dbReference>
<keyword evidence="6 9" id="KW-0067">ATP-binding</keyword>
<dbReference type="SUPFAM" id="SSF56112">
    <property type="entry name" value="Protein kinase-like (PK-like)"/>
    <property type="match status" value="1"/>
</dbReference>
<comment type="catalytic activity">
    <reaction evidence="7">
        <text>L-threonyl-[protein] + ATP = O-phospho-L-threonyl-[protein] + ADP + H(+)</text>
        <dbReference type="Rhea" id="RHEA:46608"/>
        <dbReference type="Rhea" id="RHEA-COMP:11060"/>
        <dbReference type="Rhea" id="RHEA-COMP:11605"/>
        <dbReference type="ChEBI" id="CHEBI:15378"/>
        <dbReference type="ChEBI" id="CHEBI:30013"/>
        <dbReference type="ChEBI" id="CHEBI:30616"/>
        <dbReference type="ChEBI" id="CHEBI:61977"/>
        <dbReference type="ChEBI" id="CHEBI:456216"/>
        <dbReference type="EC" id="2.7.11.1"/>
    </reaction>
</comment>
<sequence length="491" mass="54072">MATRMLLDRYEVGPTLGSGLSGKVKLATDTTTGQKVALKLIDAKRLESKPKERANLEREIAIMKRLSHSNIVNLRDVEFGVTWPKRDGTPKREVVAIVIDLAEGGELFDFMMYTGCFPEGIARAYFKQLINGLEHCHKEGVSHRDLKPENLLLSKDFQLQIADFGLSALTENEDGTPSLLRTECGTRGYMAPEVLAGTPYRGEAADIWSAGCVLFIMLAGFPPFQIASNTDWWFQRIRNRQYPLFWEAHLRSAMFSPGAMALIQKIFVADPGERATIEMIKADEWFRADDVPADTLAAELTRRKEQVQREKRREREAEERKKAEAKRARAAARGDETFDAFAEPVYRSVGGAGDGEGKGEEEADATPAPALPDDSVARFTYFYTNSTATAVTSRLSQAFSGLSADYDVTADTYKIKAKVSTPGGAVELRTRVYKAADGLHMVDFTRRQGDMLKFQDVFKTITEKLSDVIVAGPDELDAAAGEGGGAGGAAE</sequence>